<evidence type="ECO:0000313" key="3">
    <source>
        <dbReference type="Proteomes" id="UP000006461"/>
    </source>
</evidence>
<name>I4EQ11_MODI5</name>
<dbReference type="KEGG" id="mmar:MODMU_0002"/>
<feature type="region of interest" description="Disordered" evidence="1">
    <location>
        <begin position="1"/>
        <end position="68"/>
    </location>
</feature>
<dbReference type="HOGENOM" id="CLU_2789344_0_0_11"/>
<feature type="compositionally biased region" description="Pro residues" evidence="1">
    <location>
        <begin position="1"/>
        <end position="11"/>
    </location>
</feature>
<evidence type="ECO:0000313" key="2">
    <source>
        <dbReference type="EMBL" id="CCH85474.1"/>
    </source>
</evidence>
<dbReference type="Proteomes" id="UP000006461">
    <property type="component" value="Chromosome"/>
</dbReference>
<sequence length="68" mass="6983">MHRGACPPPPVSTCGHIGDDDGVAGSTPRPVTGGSGRRRARDLRTVDGRGDPQPVHRSGDKATCHADG</sequence>
<evidence type="ECO:0000256" key="1">
    <source>
        <dbReference type="SAM" id="MobiDB-lite"/>
    </source>
</evidence>
<feature type="compositionally biased region" description="Basic and acidic residues" evidence="1">
    <location>
        <begin position="57"/>
        <end position="68"/>
    </location>
</feature>
<accession>I4EQ11</accession>
<reference evidence="2 3" key="1">
    <citation type="journal article" date="2012" name="J. Bacteriol.">
        <title>Genome Sequence of Radiation-Resistant Modestobacter marinus Strain BC501, a Representative Actinobacterium That Thrives on Calcareous Stone Surfaces.</title>
        <authorList>
            <person name="Normand P."/>
            <person name="Gury J."/>
            <person name="Pujic P."/>
            <person name="Chouaia B."/>
            <person name="Crotti E."/>
            <person name="Brusetti L."/>
            <person name="Daffonchio D."/>
            <person name="Vacherie B."/>
            <person name="Barbe V."/>
            <person name="Medigue C."/>
            <person name="Calteau A."/>
            <person name="Ghodhbane-Gtari F."/>
            <person name="Essoussi I."/>
            <person name="Nouioui I."/>
            <person name="Abbassi-Ghozzi I."/>
            <person name="Gtari M."/>
        </authorList>
    </citation>
    <scope>NUCLEOTIDE SEQUENCE [LARGE SCALE GENOMIC DNA]</scope>
    <source>
        <strain evidence="3">BC 501</strain>
    </source>
</reference>
<proteinExistence type="predicted"/>
<dbReference type="EMBL" id="FO203431">
    <property type="protein sequence ID" value="CCH85474.1"/>
    <property type="molecule type" value="Genomic_DNA"/>
</dbReference>
<protein>
    <submittedName>
        <fullName evidence="2">Uncharacterized protein</fullName>
    </submittedName>
</protein>
<dbReference type="AlphaFoldDB" id="I4EQ11"/>
<keyword evidence="3" id="KW-1185">Reference proteome</keyword>
<gene>
    <name evidence="2" type="ordered locus">MODMU_0002</name>
</gene>
<organism evidence="2 3">
    <name type="scientific">Modestobacter italicus (strain DSM 44449 / CECT 9708 / BC 501)</name>
    <dbReference type="NCBI Taxonomy" id="2732864"/>
    <lineage>
        <taxon>Bacteria</taxon>
        <taxon>Bacillati</taxon>
        <taxon>Actinomycetota</taxon>
        <taxon>Actinomycetes</taxon>
        <taxon>Geodermatophilales</taxon>
        <taxon>Geodermatophilaceae</taxon>
        <taxon>Modestobacter</taxon>
    </lineage>
</organism>